<evidence type="ECO:0000256" key="2">
    <source>
        <dbReference type="SAM" id="Phobius"/>
    </source>
</evidence>
<feature type="transmembrane region" description="Helical" evidence="2">
    <location>
        <begin position="173"/>
        <end position="194"/>
    </location>
</feature>
<keyword evidence="2" id="KW-0812">Transmembrane</keyword>
<dbReference type="PANTHER" id="PTHR36721">
    <property type="entry name" value="PROLINE-RICH FAMILY PROTEIN"/>
    <property type="match status" value="1"/>
</dbReference>
<evidence type="ECO:0000313" key="4">
    <source>
        <dbReference type="Proteomes" id="UP001345219"/>
    </source>
</evidence>
<reference evidence="3 4" key="1">
    <citation type="journal article" date="2023" name="Hortic Res">
        <title>Pangenome of water caltrop reveals structural variations and asymmetric subgenome divergence after allopolyploidization.</title>
        <authorList>
            <person name="Zhang X."/>
            <person name="Chen Y."/>
            <person name="Wang L."/>
            <person name="Yuan Y."/>
            <person name="Fang M."/>
            <person name="Shi L."/>
            <person name="Lu R."/>
            <person name="Comes H.P."/>
            <person name="Ma Y."/>
            <person name="Chen Y."/>
            <person name="Huang G."/>
            <person name="Zhou Y."/>
            <person name="Zheng Z."/>
            <person name="Qiu Y."/>
        </authorList>
    </citation>
    <scope>NUCLEOTIDE SEQUENCE [LARGE SCALE GENOMIC DNA]</scope>
    <source>
        <tissue evidence="3">Roots</tissue>
    </source>
</reference>
<gene>
    <name evidence="3" type="ORF">SAY87_013627</name>
</gene>
<dbReference type="PANTHER" id="PTHR36721:SF1">
    <property type="entry name" value="OS04G0446401 PROTEIN"/>
    <property type="match status" value="1"/>
</dbReference>
<feature type="transmembrane region" description="Helical" evidence="2">
    <location>
        <begin position="63"/>
        <end position="86"/>
    </location>
</feature>
<evidence type="ECO:0000256" key="1">
    <source>
        <dbReference type="SAM" id="MobiDB-lite"/>
    </source>
</evidence>
<feature type="region of interest" description="Disordered" evidence="1">
    <location>
        <begin position="104"/>
        <end position="165"/>
    </location>
</feature>
<proteinExistence type="predicted"/>
<dbReference type="Proteomes" id="UP001345219">
    <property type="component" value="Chromosome 11"/>
</dbReference>
<evidence type="ECO:0000313" key="3">
    <source>
        <dbReference type="EMBL" id="KAK4764189.1"/>
    </source>
</evidence>
<accession>A0AAN7KFD1</accession>
<comment type="caution">
    <text evidence="3">The sequence shown here is derived from an EMBL/GenBank/DDBJ whole genome shotgun (WGS) entry which is preliminary data.</text>
</comment>
<keyword evidence="2" id="KW-1133">Transmembrane helix</keyword>
<dbReference type="AlphaFoldDB" id="A0AAN7KFD1"/>
<sequence>MLFYKEEQAIGVRIDTRSLSYPRGDGDLLAASAGDPVQKPPTLACRCRIVLHAGAARGGKGTFFYFFSYTMAPSISTVLSLIAAFLCCPPTIGAVLAAESQDVPTVQNSPPPLPPPTLLPPPPLPFSPSPPLQPGSPPLPSEPQRSHPYYRSRPPFPPPSPLPKHEMNAGKKVGLLFIGISAILQIVVVGFLVYKRRQFINLKDRIPQ</sequence>
<dbReference type="EMBL" id="JAXIOK010000008">
    <property type="protein sequence ID" value="KAK4764189.1"/>
    <property type="molecule type" value="Genomic_DNA"/>
</dbReference>
<organism evidence="3 4">
    <name type="scientific">Trapa incisa</name>
    <dbReference type="NCBI Taxonomy" id="236973"/>
    <lineage>
        <taxon>Eukaryota</taxon>
        <taxon>Viridiplantae</taxon>
        <taxon>Streptophyta</taxon>
        <taxon>Embryophyta</taxon>
        <taxon>Tracheophyta</taxon>
        <taxon>Spermatophyta</taxon>
        <taxon>Magnoliopsida</taxon>
        <taxon>eudicotyledons</taxon>
        <taxon>Gunneridae</taxon>
        <taxon>Pentapetalae</taxon>
        <taxon>rosids</taxon>
        <taxon>malvids</taxon>
        <taxon>Myrtales</taxon>
        <taxon>Lythraceae</taxon>
        <taxon>Trapa</taxon>
    </lineage>
</organism>
<name>A0AAN7KFD1_9MYRT</name>
<feature type="compositionally biased region" description="Low complexity" evidence="1">
    <location>
        <begin position="142"/>
        <end position="153"/>
    </location>
</feature>
<keyword evidence="4" id="KW-1185">Reference proteome</keyword>
<keyword evidence="2" id="KW-0472">Membrane</keyword>
<feature type="compositionally biased region" description="Pro residues" evidence="1">
    <location>
        <begin position="109"/>
        <end position="141"/>
    </location>
</feature>
<protein>
    <submittedName>
        <fullName evidence="3">Uncharacterized protein</fullName>
    </submittedName>
</protein>